<organism evidence="7 8">
    <name type="scientific">Ditylenchus destructor</name>
    <dbReference type="NCBI Taxonomy" id="166010"/>
    <lineage>
        <taxon>Eukaryota</taxon>
        <taxon>Metazoa</taxon>
        <taxon>Ecdysozoa</taxon>
        <taxon>Nematoda</taxon>
        <taxon>Chromadorea</taxon>
        <taxon>Rhabditida</taxon>
        <taxon>Tylenchina</taxon>
        <taxon>Tylenchomorpha</taxon>
        <taxon>Sphaerularioidea</taxon>
        <taxon>Anguinidae</taxon>
        <taxon>Anguininae</taxon>
        <taxon>Ditylenchus</taxon>
    </lineage>
</organism>
<reference evidence="7" key="1">
    <citation type="submission" date="2022-01" db="EMBL/GenBank/DDBJ databases">
        <title>Genome Sequence Resource for Two Populations of Ditylenchus destructor, the Migratory Endoparasitic Phytonematode.</title>
        <authorList>
            <person name="Zhang H."/>
            <person name="Lin R."/>
            <person name="Xie B."/>
        </authorList>
    </citation>
    <scope>NUCLEOTIDE SEQUENCE</scope>
    <source>
        <strain evidence="7">BazhouSP</strain>
    </source>
</reference>
<evidence type="ECO:0000256" key="3">
    <source>
        <dbReference type="ARBA" id="ARBA00015002"/>
    </source>
</evidence>
<dbReference type="SUPFAM" id="SSF46988">
    <property type="entry name" value="Tubulin chaperone cofactor A"/>
    <property type="match status" value="1"/>
</dbReference>
<dbReference type="InterPro" id="IPR036126">
    <property type="entry name" value="TBCA_sf"/>
</dbReference>
<comment type="subunit">
    <text evidence="5 6">Supercomplex made of cofactors A to E. Cofactors A and D function by capturing and stabilizing tubulin in a quasi-native conformation. Cofactor E binds to the cofactor D-tubulin complex; interaction with cofactor C then causes the release of tubulin polypeptides that are committed to the native state.</text>
</comment>
<evidence type="ECO:0000313" key="8">
    <source>
        <dbReference type="Proteomes" id="UP001201812"/>
    </source>
</evidence>
<comment type="similarity">
    <text evidence="2 6">Belongs to the TBCA family.</text>
</comment>
<keyword evidence="8" id="KW-1185">Reference proteome</keyword>
<protein>
    <recommendedName>
        <fullName evidence="3 6">Tubulin-specific chaperone A</fullName>
    </recommendedName>
</protein>
<keyword evidence="6" id="KW-0963">Cytoplasm</keyword>
<accession>A0AAD4R0H5</accession>
<dbReference type="PANTHER" id="PTHR21500">
    <property type="entry name" value="TUBULIN-SPECIFIC CHAPERONE A"/>
    <property type="match status" value="1"/>
</dbReference>
<dbReference type="GO" id="GO:0007021">
    <property type="term" value="P:tubulin complex assembly"/>
    <property type="evidence" value="ECO:0007669"/>
    <property type="project" value="UniProtKB-UniRule"/>
</dbReference>
<evidence type="ECO:0000256" key="6">
    <source>
        <dbReference type="RuleBase" id="RU364030"/>
    </source>
</evidence>
<gene>
    <name evidence="7" type="ORF">DdX_09022</name>
</gene>
<sequence>MADNGKLLKDIQIKTGILKRYVKEYHYYEKEAQKQLDKMNAMKADSSVDEYSVKKYNEVLQETRSMLPITAGNVKKAVNELKQLMESNAEALKESTEQLAAANVEVQNAASVLEA</sequence>
<keyword evidence="6" id="KW-0493">Microtubule</keyword>
<evidence type="ECO:0000256" key="4">
    <source>
        <dbReference type="ARBA" id="ARBA00023186"/>
    </source>
</evidence>
<evidence type="ECO:0000256" key="5">
    <source>
        <dbReference type="ARBA" id="ARBA00026055"/>
    </source>
</evidence>
<dbReference type="Gene3D" id="1.20.58.90">
    <property type="match status" value="1"/>
</dbReference>
<dbReference type="Pfam" id="PF02970">
    <property type="entry name" value="TBCA"/>
    <property type="match status" value="1"/>
</dbReference>
<dbReference type="GO" id="GO:0007023">
    <property type="term" value="P:post-chaperonin tubulin folding pathway"/>
    <property type="evidence" value="ECO:0007669"/>
    <property type="project" value="UniProtKB-UniRule"/>
</dbReference>
<evidence type="ECO:0000313" key="7">
    <source>
        <dbReference type="EMBL" id="KAI1713507.1"/>
    </source>
</evidence>
<dbReference type="Proteomes" id="UP001201812">
    <property type="component" value="Unassembled WGS sequence"/>
</dbReference>
<name>A0AAD4R0H5_9BILA</name>
<keyword evidence="4 6" id="KW-0143">Chaperone</keyword>
<evidence type="ECO:0000256" key="1">
    <source>
        <dbReference type="ARBA" id="ARBA00003046"/>
    </source>
</evidence>
<keyword evidence="6" id="KW-0206">Cytoskeleton</keyword>
<dbReference type="InterPro" id="IPR004226">
    <property type="entry name" value="TBCA"/>
</dbReference>
<dbReference type="GO" id="GO:0048487">
    <property type="term" value="F:beta-tubulin binding"/>
    <property type="evidence" value="ECO:0007669"/>
    <property type="project" value="InterPro"/>
</dbReference>
<comment type="subcellular location">
    <subcellularLocation>
        <location evidence="6">Cytoplasm</location>
        <location evidence="6">Cytoskeleton</location>
    </subcellularLocation>
</comment>
<proteinExistence type="inferred from homology"/>
<dbReference type="AlphaFoldDB" id="A0AAD4R0H5"/>
<dbReference type="PANTHER" id="PTHR21500:SF0">
    <property type="entry name" value="TUBULIN-SPECIFIC CHAPERONE A"/>
    <property type="match status" value="1"/>
</dbReference>
<evidence type="ECO:0000256" key="2">
    <source>
        <dbReference type="ARBA" id="ARBA00006806"/>
    </source>
</evidence>
<dbReference type="GO" id="GO:0005874">
    <property type="term" value="C:microtubule"/>
    <property type="evidence" value="ECO:0007669"/>
    <property type="project" value="UniProtKB-KW"/>
</dbReference>
<comment type="caution">
    <text evidence="7">The sequence shown here is derived from an EMBL/GenBank/DDBJ whole genome shotgun (WGS) entry which is preliminary data.</text>
</comment>
<dbReference type="EMBL" id="JAKKPZ010000015">
    <property type="protein sequence ID" value="KAI1713507.1"/>
    <property type="molecule type" value="Genomic_DNA"/>
</dbReference>
<comment type="function">
    <text evidence="1">Tubulin-folding protein; involved in the early step of the tubulin folding pathway.</text>
</comment>
<dbReference type="GO" id="GO:0005829">
    <property type="term" value="C:cytosol"/>
    <property type="evidence" value="ECO:0007669"/>
    <property type="project" value="TreeGrafter"/>
</dbReference>